<reference evidence="8" key="2">
    <citation type="submission" date="2021-03" db="UniProtKB">
        <authorList>
            <consortium name="EnsemblPlants"/>
        </authorList>
    </citation>
    <scope>IDENTIFICATION</scope>
</reference>
<evidence type="ECO:0000313" key="8">
    <source>
        <dbReference type="EnsemblPlants" id="AUR62001908-RA:cds"/>
    </source>
</evidence>
<dbReference type="GO" id="GO:0009788">
    <property type="term" value="P:negative regulation of abscisic acid-activated signaling pathway"/>
    <property type="evidence" value="ECO:0007669"/>
    <property type="project" value="InterPro"/>
</dbReference>
<reference evidence="8" key="1">
    <citation type="journal article" date="2017" name="Nature">
        <title>The genome of Chenopodium quinoa.</title>
        <authorList>
            <person name="Jarvis D.E."/>
            <person name="Ho Y.S."/>
            <person name="Lightfoot D.J."/>
            <person name="Schmoeckel S.M."/>
            <person name="Li B."/>
            <person name="Borm T.J.A."/>
            <person name="Ohyanagi H."/>
            <person name="Mineta K."/>
            <person name="Michell C.T."/>
            <person name="Saber N."/>
            <person name="Kharbatia N.M."/>
            <person name="Rupper R.R."/>
            <person name="Sharp A.R."/>
            <person name="Dally N."/>
            <person name="Boughton B.A."/>
            <person name="Woo Y.H."/>
            <person name="Gao G."/>
            <person name="Schijlen E.G.W.M."/>
            <person name="Guo X."/>
            <person name="Momin A.A."/>
            <person name="Negrao S."/>
            <person name="Al-Babili S."/>
            <person name="Gehring C."/>
            <person name="Roessner U."/>
            <person name="Jung C."/>
            <person name="Murphy K."/>
            <person name="Arold S.T."/>
            <person name="Gojobori T."/>
            <person name="van der Linden C.G."/>
            <person name="van Loo E.N."/>
            <person name="Jellen E.N."/>
            <person name="Maughan P.J."/>
            <person name="Tester M."/>
        </authorList>
    </citation>
    <scope>NUCLEOTIDE SEQUENCE [LARGE SCALE GENOMIC DNA]</scope>
    <source>
        <strain evidence="8">cv. PI 614886</strain>
    </source>
</reference>
<evidence type="ECO:0000256" key="1">
    <source>
        <dbReference type="ARBA" id="ARBA00004123"/>
    </source>
</evidence>
<dbReference type="EnsemblPlants" id="AUR62001908-RA">
    <property type="protein sequence ID" value="AUR62001908-RA:cds"/>
    <property type="gene ID" value="AUR62001908"/>
</dbReference>
<keyword evidence="3 6" id="KW-0863">Zinc-finger</keyword>
<feature type="domain" description="C2H2-type" evidence="7">
    <location>
        <begin position="24"/>
        <end position="51"/>
    </location>
</feature>
<dbReference type="PANTHER" id="PTHR47287">
    <property type="entry name" value="C2H2 AND C2HC ZINC FINGERS SUPERFAMILY PROTEIN"/>
    <property type="match status" value="1"/>
</dbReference>
<evidence type="ECO:0000256" key="6">
    <source>
        <dbReference type="PROSITE-ProRule" id="PRU00042"/>
    </source>
</evidence>
<dbReference type="Gene3D" id="3.30.160.60">
    <property type="entry name" value="Classic Zinc Finger"/>
    <property type="match status" value="1"/>
</dbReference>
<evidence type="ECO:0000256" key="2">
    <source>
        <dbReference type="ARBA" id="ARBA00022723"/>
    </source>
</evidence>
<dbReference type="GO" id="GO:0008270">
    <property type="term" value="F:zinc ion binding"/>
    <property type="evidence" value="ECO:0007669"/>
    <property type="project" value="UniProtKB-KW"/>
</dbReference>
<keyword evidence="5" id="KW-0539">Nucleus</keyword>
<dbReference type="KEGG" id="cqi:110717461"/>
<dbReference type="InterPro" id="IPR044246">
    <property type="entry name" value="ZFP3-like"/>
</dbReference>
<keyword evidence="9" id="KW-1185">Reference proteome</keyword>
<comment type="subcellular location">
    <subcellularLocation>
        <location evidence="1">Nucleus</location>
    </subcellularLocation>
</comment>
<dbReference type="AlphaFoldDB" id="A0A803KSA0"/>
<dbReference type="PROSITE" id="PS50157">
    <property type="entry name" value="ZINC_FINGER_C2H2_2"/>
    <property type="match status" value="1"/>
</dbReference>
<evidence type="ECO:0000259" key="7">
    <source>
        <dbReference type="PROSITE" id="PS50157"/>
    </source>
</evidence>
<evidence type="ECO:0000256" key="5">
    <source>
        <dbReference type="ARBA" id="ARBA00023242"/>
    </source>
</evidence>
<dbReference type="GeneID" id="110717461"/>
<keyword evidence="4" id="KW-0862">Zinc</keyword>
<dbReference type="SUPFAM" id="SSF57667">
    <property type="entry name" value="beta-beta-alpha zinc fingers"/>
    <property type="match status" value="1"/>
</dbReference>
<dbReference type="InterPro" id="IPR013087">
    <property type="entry name" value="Znf_C2H2_type"/>
</dbReference>
<evidence type="ECO:0000256" key="4">
    <source>
        <dbReference type="ARBA" id="ARBA00022833"/>
    </source>
</evidence>
<dbReference type="Gramene" id="AUR62001908-RA">
    <property type="protein sequence ID" value="AUR62001908-RA:cds"/>
    <property type="gene ID" value="AUR62001908"/>
</dbReference>
<dbReference type="GO" id="GO:0005634">
    <property type="term" value="C:nucleus"/>
    <property type="evidence" value="ECO:0007669"/>
    <property type="project" value="UniProtKB-SubCell"/>
</dbReference>
<gene>
    <name evidence="8" type="primary">LOC110717461</name>
</gene>
<dbReference type="Proteomes" id="UP000596660">
    <property type="component" value="Unplaced"/>
</dbReference>
<dbReference type="PANTHER" id="PTHR47287:SF15">
    <property type="entry name" value="ZINC FINGER PROTEIN 3-LIKE"/>
    <property type="match status" value="1"/>
</dbReference>
<dbReference type="OrthoDB" id="1106606at2759"/>
<dbReference type="RefSeq" id="XP_021751858.1">
    <property type="nucleotide sequence ID" value="XM_021896166.1"/>
</dbReference>
<sequence>MEGLNDHESFYTTSSKEGLSFKIYLCKYCGRDFLNPQALGGHQNAHRIERREVRLHKQAKVFSLMMANFGLSMMPYHFIQPHGVELNQNSVAEGSSFISSPSHSHWLGSYRLGDGAQNCNDPASIITKHVMNKARVEDGGADQELLVEDGGAPAQPGLRLELPDLNLDYAPI</sequence>
<dbReference type="InterPro" id="IPR036236">
    <property type="entry name" value="Znf_C2H2_sf"/>
</dbReference>
<name>A0A803KSA0_CHEQI</name>
<evidence type="ECO:0000256" key="3">
    <source>
        <dbReference type="ARBA" id="ARBA00022771"/>
    </source>
</evidence>
<evidence type="ECO:0000313" key="9">
    <source>
        <dbReference type="Proteomes" id="UP000596660"/>
    </source>
</evidence>
<keyword evidence="2" id="KW-0479">Metal-binding</keyword>
<dbReference type="PROSITE" id="PS00028">
    <property type="entry name" value="ZINC_FINGER_C2H2_1"/>
    <property type="match status" value="1"/>
</dbReference>
<proteinExistence type="predicted"/>
<dbReference type="OMA" id="NDHESFY"/>
<organism evidence="8 9">
    <name type="scientific">Chenopodium quinoa</name>
    <name type="common">Quinoa</name>
    <dbReference type="NCBI Taxonomy" id="63459"/>
    <lineage>
        <taxon>Eukaryota</taxon>
        <taxon>Viridiplantae</taxon>
        <taxon>Streptophyta</taxon>
        <taxon>Embryophyta</taxon>
        <taxon>Tracheophyta</taxon>
        <taxon>Spermatophyta</taxon>
        <taxon>Magnoliopsida</taxon>
        <taxon>eudicotyledons</taxon>
        <taxon>Gunneridae</taxon>
        <taxon>Pentapetalae</taxon>
        <taxon>Caryophyllales</taxon>
        <taxon>Chenopodiaceae</taxon>
        <taxon>Chenopodioideae</taxon>
        <taxon>Atripliceae</taxon>
        <taxon>Chenopodium</taxon>
    </lineage>
</organism>
<protein>
    <recommendedName>
        <fullName evidence="7">C2H2-type domain-containing protein</fullName>
    </recommendedName>
</protein>
<accession>A0A803KSA0</accession>